<evidence type="ECO:0000313" key="2">
    <source>
        <dbReference type="Proteomes" id="UP000441754"/>
    </source>
</evidence>
<name>A0A7K0EST9_9BACT</name>
<evidence type="ECO:0000313" key="1">
    <source>
        <dbReference type="EMBL" id="MRS64478.1"/>
    </source>
</evidence>
<gene>
    <name evidence="1" type="ORF">GJJ30_24475</name>
</gene>
<comment type="caution">
    <text evidence="1">The sequence shown here is derived from an EMBL/GenBank/DDBJ whole genome shotgun (WGS) entry which is preliminary data.</text>
</comment>
<dbReference type="RefSeq" id="WP_154177816.1">
    <property type="nucleotide sequence ID" value="NZ_WJXZ01000014.1"/>
</dbReference>
<dbReference type="EMBL" id="WJXZ01000014">
    <property type="protein sequence ID" value="MRS64478.1"/>
    <property type="molecule type" value="Genomic_DNA"/>
</dbReference>
<protein>
    <recommendedName>
        <fullName evidence="3">DUF4595 domain-containing protein</fullName>
    </recommendedName>
</protein>
<keyword evidence="2" id="KW-1185">Reference proteome</keyword>
<dbReference type="OrthoDB" id="958326at2"/>
<accession>A0A7K0EST9</accession>
<proteinExistence type="predicted"/>
<organism evidence="1 2">
    <name type="scientific">Larkinella terrae</name>
    <dbReference type="NCBI Taxonomy" id="2025311"/>
    <lineage>
        <taxon>Bacteria</taxon>
        <taxon>Pseudomonadati</taxon>
        <taxon>Bacteroidota</taxon>
        <taxon>Cytophagia</taxon>
        <taxon>Cytophagales</taxon>
        <taxon>Spirosomataceae</taxon>
        <taxon>Larkinella</taxon>
    </lineage>
</organism>
<dbReference type="AlphaFoldDB" id="A0A7K0EST9"/>
<dbReference type="Proteomes" id="UP000441754">
    <property type="component" value="Unassembled WGS sequence"/>
</dbReference>
<evidence type="ECO:0008006" key="3">
    <source>
        <dbReference type="Google" id="ProtNLM"/>
    </source>
</evidence>
<reference evidence="1 2" key="1">
    <citation type="journal article" date="2018" name="Antonie Van Leeuwenhoek">
        <title>Larkinella terrae sp. nov., isolated from soil on Jeju Island, South Korea.</title>
        <authorList>
            <person name="Ten L.N."/>
            <person name="Jeon J."/>
            <person name="Park S.J."/>
            <person name="Park S."/>
            <person name="Lee S.Y."/>
            <person name="Kim M.K."/>
            <person name="Jung H.Y."/>
        </authorList>
    </citation>
    <scope>NUCLEOTIDE SEQUENCE [LARGE SCALE GENOMIC DNA]</scope>
    <source>
        <strain evidence="1 2">KCTC 52001</strain>
    </source>
</reference>
<sequence length="272" mass="30943">MKFLFRLILPIVSLLSITESCTVQDHLKPAIDPYINCLLSQKKDMDLTPLEAGSNLTVGDDFPNGNGTAKIVDIINIDGQNYAISSSGENIDTYQYDSNKKIITHTHSNRFIRGAETYSYEYAPNKLTEKFVHEGWPSETRTYSYDLNEYGLIPKMGVTYNDEGYTINDHGSKITILNGNAIKSEYLSATSFAEFDLTKSNIPNPLPFFGKTDHNLIQKNTIDYGGYYPYKLIVEYRYQFDNEGKVTRLITISRYYDGHKNIAARSYKYGCN</sequence>